<reference evidence="2" key="1">
    <citation type="submission" date="2023-03" db="EMBL/GenBank/DDBJ databases">
        <title>Massive genome expansion in bonnet fungi (Mycena s.s.) driven by repeated elements and novel gene families across ecological guilds.</title>
        <authorList>
            <consortium name="Lawrence Berkeley National Laboratory"/>
            <person name="Harder C.B."/>
            <person name="Miyauchi S."/>
            <person name="Viragh M."/>
            <person name="Kuo A."/>
            <person name="Thoen E."/>
            <person name="Andreopoulos B."/>
            <person name="Lu D."/>
            <person name="Skrede I."/>
            <person name="Drula E."/>
            <person name="Henrissat B."/>
            <person name="Morin E."/>
            <person name="Kohler A."/>
            <person name="Barry K."/>
            <person name="LaButti K."/>
            <person name="Morin E."/>
            <person name="Salamov A."/>
            <person name="Lipzen A."/>
            <person name="Mereny Z."/>
            <person name="Hegedus B."/>
            <person name="Baldrian P."/>
            <person name="Stursova M."/>
            <person name="Weitz H."/>
            <person name="Taylor A."/>
            <person name="Grigoriev I.V."/>
            <person name="Nagy L.G."/>
            <person name="Martin F."/>
            <person name="Kauserud H."/>
        </authorList>
    </citation>
    <scope>NUCLEOTIDE SEQUENCE</scope>
    <source>
        <strain evidence="2">9284</strain>
    </source>
</reference>
<accession>A0AAD7FMP9</accession>
<dbReference type="EMBL" id="JARKIF010000011">
    <property type="protein sequence ID" value="KAJ7627457.1"/>
    <property type="molecule type" value="Genomic_DNA"/>
</dbReference>
<evidence type="ECO:0000256" key="1">
    <source>
        <dbReference type="SAM" id="MobiDB-lite"/>
    </source>
</evidence>
<gene>
    <name evidence="2" type="ORF">FB45DRAFT_1082823</name>
</gene>
<dbReference type="Proteomes" id="UP001221142">
    <property type="component" value="Unassembled WGS sequence"/>
</dbReference>
<name>A0AAD7FMP9_9AGAR</name>
<evidence type="ECO:0000313" key="2">
    <source>
        <dbReference type="EMBL" id="KAJ7627457.1"/>
    </source>
</evidence>
<evidence type="ECO:0000313" key="3">
    <source>
        <dbReference type="Proteomes" id="UP001221142"/>
    </source>
</evidence>
<organism evidence="2 3">
    <name type="scientific">Roridomyces roridus</name>
    <dbReference type="NCBI Taxonomy" id="1738132"/>
    <lineage>
        <taxon>Eukaryota</taxon>
        <taxon>Fungi</taxon>
        <taxon>Dikarya</taxon>
        <taxon>Basidiomycota</taxon>
        <taxon>Agaricomycotina</taxon>
        <taxon>Agaricomycetes</taxon>
        <taxon>Agaricomycetidae</taxon>
        <taxon>Agaricales</taxon>
        <taxon>Marasmiineae</taxon>
        <taxon>Mycenaceae</taxon>
        <taxon>Roridomyces</taxon>
    </lineage>
</organism>
<comment type="caution">
    <text evidence="2">The sequence shown here is derived from an EMBL/GenBank/DDBJ whole genome shotgun (WGS) entry which is preliminary data.</text>
</comment>
<protein>
    <submittedName>
        <fullName evidence="2">Uncharacterized protein</fullName>
    </submittedName>
</protein>
<keyword evidence="3" id="KW-1185">Reference proteome</keyword>
<dbReference type="AlphaFoldDB" id="A0AAD7FMP9"/>
<sequence length="252" mass="26374">MFLKIPELNKASGPANASYTFAVLHTASSLSAHSSILGPLGIPSSIPTGMDDEPRFDASGSRQNLASHYAAHNAGAFFPGAQHLVIQGGALTSNIHVHQATLPASDLEEYPTLLGIGTGRRVLPARVRVRVANLGTRDPRVSRQAGKCAVSTPSMGFSNSLNCRNLGHQPAGNPYPYPRCDTTKGGYKSHQGDMPTGSDVKGSAWAVRPDQAEPGLHQAGPGLMKGLRGPRARASRISGPAEPAKPGPGCRY</sequence>
<proteinExistence type="predicted"/>
<feature type="region of interest" description="Disordered" evidence="1">
    <location>
        <begin position="212"/>
        <end position="252"/>
    </location>
</feature>